<proteinExistence type="predicted"/>
<organism evidence="1 2">
    <name type="scientific">Paraconiothyrium brasiliense</name>
    <dbReference type="NCBI Taxonomy" id="300254"/>
    <lineage>
        <taxon>Eukaryota</taxon>
        <taxon>Fungi</taxon>
        <taxon>Dikarya</taxon>
        <taxon>Ascomycota</taxon>
        <taxon>Pezizomycotina</taxon>
        <taxon>Dothideomycetes</taxon>
        <taxon>Pleosporomycetidae</taxon>
        <taxon>Pleosporales</taxon>
        <taxon>Massarineae</taxon>
        <taxon>Didymosphaeriaceae</taxon>
        <taxon>Paraconiothyrium</taxon>
    </lineage>
</organism>
<reference evidence="1 2" key="1">
    <citation type="submission" date="2024-02" db="EMBL/GenBank/DDBJ databases">
        <title>De novo assembly and annotation of 12 fungi associated with fruit tree decline syndrome in Ontario, Canada.</title>
        <authorList>
            <person name="Sulman M."/>
            <person name="Ellouze W."/>
            <person name="Ilyukhin E."/>
        </authorList>
    </citation>
    <scope>NUCLEOTIDE SEQUENCE [LARGE SCALE GENOMIC DNA]</scope>
    <source>
        <strain evidence="1 2">M42-189</strain>
    </source>
</reference>
<evidence type="ECO:0000313" key="1">
    <source>
        <dbReference type="EMBL" id="KAL1593886.1"/>
    </source>
</evidence>
<evidence type="ECO:0000313" key="2">
    <source>
        <dbReference type="Proteomes" id="UP001521785"/>
    </source>
</evidence>
<protein>
    <recommendedName>
        <fullName evidence="3">ABM domain-containing protein</fullName>
    </recommendedName>
</protein>
<dbReference type="EMBL" id="JAKJXO020000018">
    <property type="protein sequence ID" value="KAL1593886.1"/>
    <property type="molecule type" value="Genomic_DNA"/>
</dbReference>
<sequence>MAVLDAIQLFLVPDRTHKDHDSFAGKTLEATLEYISQSERVEACYVSNQAVDQELWIFLVLKDIQAHEHFLESTIGVGIMLPFLQNSPRLYSFFKDSFDFLSANTNLQLNLYVFDLKASDTDTARVEQALQDLWSPHMVISAPQSDERSTAFLGLTTETNGLPAAARTQSINAPQYTVRSHIIGVHLFLPRPALRTSLLPRPNTTGELLSSDPRSYGDISFDDSAIGTTAQMHSISFRPMEYIADSDWFTRDENDPSLNDSYERCLSITTLHYTQAHHDGDNHDLQEIFREFSIQPGLLSLHWFKDEHDARIVRVIAAWTQETGYRKFQSIIEGKMFTQRDSTRTQCYPEFAAYLAQGLPDWYDDSLIELITFGFPKPLSNNEETAFEWYLNKFIANMEPSDPDEPSITQPFGPLWSSSKDKQQSVVFISWNGLPERKAWLRNFLAQPYDVAGYVAHGVSLSGVAIASTTETLRTVDHFKLKYEQEPVADAVN</sequence>
<keyword evidence="2" id="KW-1185">Reference proteome</keyword>
<name>A0ABR3QP12_9PLEO</name>
<dbReference type="Proteomes" id="UP001521785">
    <property type="component" value="Unassembled WGS sequence"/>
</dbReference>
<evidence type="ECO:0008006" key="3">
    <source>
        <dbReference type="Google" id="ProtNLM"/>
    </source>
</evidence>
<gene>
    <name evidence="1" type="ORF">SLS60_010619</name>
</gene>
<comment type="caution">
    <text evidence="1">The sequence shown here is derived from an EMBL/GenBank/DDBJ whole genome shotgun (WGS) entry which is preliminary data.</text>
</comment>
<accession>A0ABR3QP12</accession>